<sequence length="97" mass="11118">MAMFVKRARSCCCCYDGDADREDGSVSPLWLQSLVGEQKRDETKAARSHGLSVPPTSWPAIRVMPNEICLTDRWFQMVVKPPNSSSFPVKCRRFHWQ</sequence>
<reference evidence="1" key="2">
    <citation type="submission" date="2025-08" db="UniProtKB">
        <authorList>
            <consortium name="RefSeq"/>
        </authorList>
    </citation>
    <scope>IDENTIFICATION</scope>
</reference>
<dbReference type="RefSeq" id="XP_059605581.1">
    <property type="nucleotide sequence ID" value="XM_059744804.1"/>
</dbReference>
<proteinExistence type="predicted"/>
<dbReference type="KEGG" id="ang:An15g07280"/>
<dbReference type="VEuPathDB" id="FungiDB:An15g07280"/>
<reference evidence="1" key="1">
    <citation type="submission" date="2025-02" db="EMBL/GenBank/DDBJ databases">
        <authorList>
            <consortium name="NCBI Genome Project"/>
        </authorList>
    </citation>
    <scope>NUCLEOTIDE SEQUENCE</scope>
</reference>
<evidence type="ECO:0000313" key="1">
    <source>
        <dbReference type="RefSeq" id="XP_059605581.1"/>
    </source>
</evidence>
<dbReference type="AlphaFoldDB" id="A0AAJ8C052"/>
<gene>
    <name evidence="1" type="ORF">An15g07280</name>
</gene>
<protein>
    <submittedName>
        <fullName evidence="1">Uncharacterized protein</fullName>
    </submittedName>
</protein>
<name>A0AAJ8C052_ASPNG</name>
<organism evidence="1">
    <name type="scientific">Aspergillus niger</name>
    <dbReference type="NCBI Taxonomy" id="5061"/>
    <lineage>
        <taxon>Eukaryota</taxon>
        <taxon>Fungi</taxon>
        <taxon>Dikarya</taxon>
        <taxon>Ascomycota</taxon>
        <taxon>Pezizomycotina</taxon>
        <taxon>Eurotiomycetes</taxon>
        <taxon>Eurotiomycetidae</taxon>
        <taxon>Eurotiales</taxon>
        <taxon>Aspergillaceae</taxon>
        <taxon>Aspergillus</taxon>
        <taxon>Aspergillus subgen. Circumdati</taxon>
    </lineage>
</organism>
<accession>A0AAJ8C052</accession>
<dbReference type="GeneID" id="84593267"/>